<organism evidence="2 3">
    <name type="scientific">Zophobas morio</name>
    <dbReference type="NCBI Taxonomy" id="2755281"/>
    <lineage>
        <taxon>Eukaryota</taxon>
        <taxon>Metazoa</taxon>
        <taxon>Ecdysozoa</taxon>
        <taxon>Arthropoda</taxon>
        <taxon>Hexapoda</taxon>
        <taxon>Insecta</taxon>
        <taxon>Pterygota</taxon>
        <taxon>Neoptera</taxon>
        <taxon>Endopterygota</taxon>
        <taxon>Coleoptera</taxon>
        <taxon>Polyphaga</taxon>
        <taxon>Cucujiformia</taxon>
        <taxon>Tenebrionidae</taxon>
        <taxon>Zophobas</taxon>
    </lineage>
</organism>
<accession>A0AA38HZH7</accession>
<keyword evidence="3" id="KW-1185">Reference proteome</keyword>
<comment type="caution">
    <text evidence="2">The sequence shown here is derived from an EMBL/GenBank/DDBJ whole genome shotgun (WGS) entry which is preliminary data.</text>
</comment>
<feature type="chain" id="PRO_5041284831" evidence="1">
    <location>
        <begin position="20"/>
        <end position="194"/>
    </location>
</feature>
<reference evidence="2" key="1">
    <citation type="journal article" date="2023" name="G3 (Bethesda)">
        <title>Whole genome assemblies of Zophobas morio and Tenebrio molitor.</title>
        <authorList>
            <person name="Kaur S."/>
            <person name="Stinson S.A."/>
            <person name="diCenzo G.C."/>
        </authorList>
    </citation>
    <scope>NUCLEOTIDE SEQUENCE</scope>
    <source>
        <strain evidence="2">QUZm001</strain>
    </source>
</reference>
<evidence type="ECO:0000256" key="1">
    <source>
        <dbReference type="SAM" id="SignalP"/>
    </source>
</evidence>
<sequence length="194" mass="22093">MAFVILVLIFFSQYMLTIANKPNCVDYYWRDYYGVIPNDAVPAGKDHNGDTLYIGLIYVRGFELLPGTIFPKQESARTSAYASVFNTDKFVKILCSPHKEAFEWISIESKDLHKYMNRNPIPGGSEVGENLHVGRVFRNNDVIVGKIFRHDRVVGNGIWFPVGNTVSSSLSYDILLYNCDKIAVPKIDQRIKTY</sequence>
<gene>
    <name evidence="2" type="ORF">Zmor_023592</name>
</gene>
<keyword evidence="1" id="KW-0732">Signal</keyword>
<proteinExistence type="predicted"/>
<evidence type="ECO:0000313" key="3">
    <source>
        <dbReference type="Proteomes" id="UP001168821"/>
    </source>
</evidence>
<feature type="signal peptide" evidence="1">
    <location>
        <begin position="1"/>
        <end position="19"/>
    </location>
</feature>
<dbReference type="Pfam" id="PF11901">
    <property type="entry name" value="DM9"/>
    <property type="match status" value="1"/>
</dbReference>
<protein>
    <submittedName>
        <fullName evidence="2">Uncharacterized protein</fullName>
    </submittedName>
</protein>
<dbReference type="AlphaFoldDB" id="A0AA38HZH7"/>
<evidence type="ECO:0000313" key="2">
    <source>
        <dbReference type="EMBL" id="KAJ3645977.1"/>
    </source>
</evidence>
<dbReference type="PANTHER" id="PTHR31649:SF10">
    <property type="entry name" value="IP19903P-RELATED"/>
    <property type="match status" value="1"/>
</dbReference>
<dbReference type="InterPro" id="IPR006616">
    <property type="entry name" value="DM9_repeat"/>
</dbReference>
<dbReference type="PANTHER" id="PTHR31649">
    <property type="entry name" value="AGAP009604-PA"/>
    <property type="match status" value="1"/>
</dbReference>
<name>A0AA38HZH7_9CUCU</name>
<dbReference type="EMBL" id="JALNTZ010000007">
    <property type="protein sequence ID" value="KAJ3645977.1"/>
    <property type="molecule type" value="Genomic_DNA"/>
</dbReference>
<dbReference type="Proteomes" id="UP001168821">
    <property type="component" value="Unassembled WGS sequence"/>
</dbReference>